<dbReference type="eggNOG" id="arCOG00606">
    <property type="taxonomic scope" value="Archaea"/>
</dbReference>
<dbReference type="InterPro" id="IPR000644">
    <property type="entry name" value="CBS_dom"/>
</dbReference>
<dbReference type="eggNOG" id="arCOG00778">
    <property type="taxonomic scope" value="Archaea"/>
</dbReference>
<dbReference type="EMBL" id="AOIS01000005">
    <property type="protein sequence ID" value="ELZ24494.1"/>
    <property type="molecule type" value="Genomic_DNA"/>
</dbReference>
<keyword evidence="4" id="KW-1185">Reference proteome</keyword>
<dbReference type="Pfam" id="PF01575">
    <property type="entry name" value="MaoC_dehydratas"/>
    <property type="match status" value="1"/>
</dbReference>
<evidence type="ECO:0000256" key="1">
    <source>
        <dbReference type="ARBA" id="ARBA00023122"/>
    </source>
</evidence>
<feature type="domain" description="CBS" evidence="2">
    <location>
        <begin position="78"/>
        <end position="125"/>
    </location>
</feature>
<dbReference type="SUPFAM" id="SSF54637">
    <property type="entry name" value="Thioesterase/thiol ester dehydrase-isomerase"/>
    <property type="match status" value="1"/>
</dbReference>
<organism evidence="3 4">
    <name type="scientific">Haloterrigena salina JCM 13891</name>
    <dbReference type="NCBI Taxonomy" id="1227488"/>
    <lineage>
        <taxon>Archaea</taxon>
        <taxon>Methanobacteriati</taxon>
        <taxon>Methanobacteriota</taxon>
        <taxon>Stenosarchaea group</taxon>
        <taxon>Halobacteria</taxon>
        <taxon>Halobacteriales</taxon>
        <taxon>Natrialbaceae</taxon>
        <taxon>Haloterrigena</taxon>
    </lineage>
</organism>
<accession>M0CRL5</accession>
<dbReference type="CDD" id="cd03449">
    <property type="entry name" value="R_hydratase"/>
    <property type="match status" value="1"/>
</dbReference>
<dbReference type="SUPFAM" id="SSF54631">
    <property type="entry name" value="CBS-domain pair"/>
    <property type="match status" value="1"/>
</dbReference>
<dbReference type="STRING" id="1227488.C477_00995"/>
<keyword evidence="1" id="KW-0129">CBS domain</keyword>
<dbReference type="Gene3D" id="3.10.129.10">
    <property type="entry name" value="Hotdog Thioesterase"/>
    <property type="match status" value="1"/>
</dbReference>
<comment type="caution">
    <text evidence="3">The sequence shown here is derived from an EMBL/GenBank/DDBJ whole genome shotgun (WGS) entry which is preliminary data.</text>
</comment>
<dbReference type="Gene3D" id="3.10.580.10">
    <property type="entry name" value="CBS-domain"/>
    <property type="match status" value="1"/>
</dbReference>
<feature type="domain" description="CBS" evidence="2">
    <location>
        <begin position="14"/>
        <end position="61"/>
    </location>
</feature>
<dbReference type="InterPro" id="IPR051257">
    <property type="entry name" value="Diverse_CBS-Domain"/>
</dbReference>
<evidence type="ECO:0000259" key="2">
    <source>
        <dbReference type="SMART" id="SM00116"/>
    </source>
</evidence>
<dbReference type="Proteomes" id="UP000011657">
    <property type="component" value="Unassembled WGS sequence"/>
</dbReference>
<dbReference type="PATRIC" id="fig|1227488.3.peg.201"/>
<sequence>MAFPIRVNDVMSSPVRTATPDTTADEAAATCREDGVGSLVVVENGDVVGIVTSDDFVRLLGDVSEPTGCPLRKFMSTEVVTVTADTPIGDAVEIMFDNDIARLVIVEDGSLEGLVSSNDIVRYVPQIFRRYEFDYTRPDSIRSRIPSETAYELSGWETDAIGLSDSRITVGDRVEFTKALTERDVRAFATASGDTNRLHLDDEYARATRFGRRIVHGTLVGGVISAALARFPGVTIYVSENLTFLSPVELGDRVTAICEIIEDIGRGKYQLTTDVVDSKGERVIEGQAVVLIDESRDV</sequence>
<dbReference type="PANTHER" id="PTHR43080">
    <property type="entry name" value="CBS DOMAIN-CONTAINING PROTEIN CBSX3, MITOCHONDRIAL"/>
    <property type="match status" value="1"/>
</dbReference>
<gene>
    <name evidence="3" type="ORF">C477_00995</name>
</gene>
<dbReference type="InterPro" id="IPR002539">
    <property type="entry name" value="MaoC-like_dom"/>
</dbReference>
<name>M0CRL5_9EURY</name>
<dbReference type="SMART" id="SM00116">
    <property type="entry name" value="CBS"/>
    <property type="match status" value="2"/>
</dbReference>
<proteinExistence type="predicted"/>
<dbReference type="InterPro" id="IPR029069">
    <property type="entry name" value="HotDog_dom_sf"/>
</dbReference>
<dbReference type="AlphaFoldDB" id="M0CRL5"/>
<reference evidence="3 4" key="1">
    <citation type="journal article" date="2014" name="PLoS Genet.">
        <title>Phylogenetically driven sequencing of extremely halophilic archaea reveals strategies for static and dynamic osmo-response.</title>
        <authorList>
            <person name="Becker E.A."/>
            <person name="Seitzer P.M."/>
            <person name="Tritt A."/>
            <person name="Larsen D."/>
            <person name="Krusor M."/>
            <person name="Yao A.I."/>
            <person name="Wu D."/>
            <person name="Madern D."/>
            <person name="Eisen J.A."/>
            <person name="Darling A.E."/>
            <person name="Facciotti M.T."/>
        </authorList>
    </citation>
    <scope>NUCLEOTIDE SEQUENCE [LARGE SCALE GENOMIC DNA]</scope>
    <source>
        <strain evidence="3 4">JCM 13891</strain>
    </source>
</reference>
<dbReference type="Pfam" id="PF00571">
    <property type="entry name" value="CBS"/>
    <property type="match status" value="2"/>
</dbReference>
<dbReference type="InterPro" id="IPR046342">
    <property type="entry name" value="CBS_dom_sf"/>
</dbReference>
<evidence type="ECO:0000313" key="3">
    <source>
        <dbReference type="EMBL" id="ELZ24494.1"/>
    </source>
</evidence>
<protein>
    <submittedName>
        <fullName evidence="3">Putative signal transduction protein with CBS domains</fullName>
    </submittedName>
</protein>
<dbReference type="OrthoDB" id="51509at2157"/>
<evidence type="ECO:0000313" key="4">
    <source>
        <dbReference type="Proteomes" id="UP000011657"/>
    </source>
</evidence>
<dbReference type="PANTHER" id="PTHR43080:SF2">
    <property type="entry name" value="CBS DOMAIN-CONTAINING PROTEIN"/>
    <property type="match status" value="1"/>
</dbReference>